<keyword evidence="1" id="KW-1133">Transmembrane helix</keyword>
<protein>
    <submittedName>
        <fullName evidence="2">Uncharacterized protein</fullName>
    </submittedName>
</protein>
<dbReference type="EMBL" id="CANTUO010000003">
    <property type="protein sequence ID" value="CAI5758668.1"/>
    <property type="molecule type" value="Genomic_DNA"/>
</dbReference>
<dbReference type="OrthoDB" id="4079976at2759"/>
<evidence type="ECO:0000313" key="2">
    <source>
        <dbReference type="EMBL" id="CAI5758668.1"/>
    </source>
</evidence>
<sequence length="310" mass="36187">MPYTIGDRKISLDSNLTDSDKKLIITHSKIFKYCLNNAIYKYIINVKKIIHLYSDIITIYSTLLKKIPNYDDITSMTSKINIIILKLEDDFNEIFGKLNEENFENWEDKNYDNDIKPSCKLIINTTSEIFEHHIISNLSCIEIFFKNFNNLKKLLIPYLTEQTKTIIKSLSKGTQLFIISVIVDNITSESDFDLSNFKKIEKITTSFERESLILNTAFLTFNNSLKQYTSILLGKAILKRDIDLSQCELIKRRDICFQASEHVVSIPLTEEQISNKTMKNLSKYLFYIIFGLILLISIVFYRIFKVIVCR</sequence>
<feature type="transmembrane region" description="Helical" evidence="1">
    <location>
        <begin position="284"/>
        <end position="304"/>
    </location>
</feature>
<keyword evidence="1" id="KW-0812">Transmembrane</keyword>
<name>A0A9W4XDU0_9ASCO</name>
<reference evidence="2" key="1">
    <citation type="submission" date="2022-12" db="EMBL/GenBank/DDBJ databases">
        <authorList>
            <person name="Brejova B."/>
        </authorList>
    </citation>
    <scope>NUCLEOTIDE SEQUENCE</scope>
</reference>
<gene>
    <name evidence="2" type="ORF">CANVERA_P3180</name>
</gene>
<keyword evidence="3" id="KW-1185">Reference proteome</keyword>
<organism evidence="2 3">
    <name type="scientific">Candida verbasci</name>
    <dbReference type="NCBI Taxonomy" id="1227364"/>
    <lineage>
        <taxon>Eukaryota</taxon>
        <taxon>Fungi</taxon>
        <taxon>Dikarya</taxon>
        <taxon>Ascomycota</taxon>
        <taxon>Saccharomycotina</taxon>
        <taxon>Pichiomycetes</taxon>
        <taxon>Debaryomycetaceae</taxon>
        <taxon>Candida/Lodderomyces clade</taxon>
        <taxon>Candida</taxon>
    </lineage>
</organism>
<dbReference type="Proteomes" id="UP001152885">
    <property type="component" value="Unassembled WGS sequence"/>
</dbReference>
<proteinExistence type="predicted"/>
<evidence type="ECO:0000256" key="1">
    <source>
        <dbReference type="SAM" id="Phobius"/>
    </source>
</evidence>
<comment type="caution">
    <text evidence="2">The sequence shown here is derived from an EMBL/GenBank/DDBJ whole genome shotgun (WGS) entry which is preliminary data.</text>
</comment>
<evidence type="ECO:0000313" key="3">
    <source>
        <dbReference type="Proteomes" id="UP001152885"/>
    </source>
</evidence>
<keyword evidence="1" id="KW-0472">Membrane</keyword>
<accession>A0A9W4XDU0</accession>
<dbReference type="AlphaFoldDB" id="A0A9W4XDU0"/>